<dbReference type="EMBL" id="KZ084128">
    <property type="protein sequence ID" value="OSC99344.1"/>
    <property type="molecule type" value="Genomic_DNA"/>
</dbReference>
<accession>A0A1Y2IDZ0</accession>
<proteinExistence type="predicted"/>
<dbReference type="OrthoDB" id="10444437at2759"/>
<feature type="region of interest" description="Disordered" evidence="1">
    <location>
        <begin position="295"/>
        <end position="322"/>
    </location>
</feature>
<feature type="region of interest" description="Disordered" evidence="1">
    <location>
        <begin position="225"/>
        <end position="271"/>
    </location>
</feature>
<evidence type="ECO:0000313" key="4">
    <source>
        <dbReference type="Proteomes" id="UP000193067"/>
    </source>
</evidence>
<organism evidence="3 4">
    <name type="scientific">Trametes coccinea (strain BRFM310)</name>
    <name type="common">Pycnoporus coccineus</name>
    <dbReference type="NCBI Taxonomy" id="1353009"/>
    <lineage>
        <taxon>Eukaryota</taxon>
        <taxon>Fungi</taxon>
        <taxon>Dikarya</taxon>
        <taxon>Basidiomycota</taxon>
        <taxon>Agaricomycotina</taxon>
        <taxon>Agaricomycetes</taxon>
        <taxon>Polyporales</taxon>
        <taxon>Polyporaceae</taxon>
        <taxon>Trametes</taxon>
    </lineage>
</organism>
<feature type="transmembrane region" description="Helical" evidence="2">
    <location>
        <begin position="368"/>
        <end position="386"/>
    </location>
</feature>
<reference evidence="3 4" key="1">
    <citation type="journal article" date="2015" name="Biotechnol. Biofuels">
        <title>Enhanced degradation of softwood versus hardwood by the white-rot fungus Pycnoporus coccineus.</title>
        <authorList>
            <person name="Couturier M."/>
            <person name="Navarro D."/>
            <person name="Chevret D."/>
            <person name="Henrissat B."/>
            <person name="Piumi F."/>
            <person name="Ruiz-Duenas F.J."/>
            <person name="Martinez A.T."/>
            <person name="Grigoriev I.V."/>
            <person name="Riley R."/>
            <person name="Lipzen A."/>
            <person name="Berrin J.G."/>
            <person name="Master E.R."/>
            <person name="Rosso M.N."/>
        </authorList>
    </citation>
    <scope>NUCLEOTIDE SEQUENCE [LARGE SCALE GENOMIC DNA]</scope>
    <source>
        <strain evidence="3 4">BRFM310</strain>
    </source>
</reference>
<feature type="compositionally biased region" description="Low complexity" evidence="1">
    <location>
        <begin position="253"/>
        <end position="271"/>
    </location>
</feature>
<keyword evidence="4" id="KW-1185">Reference proteome</keyword>
<keyword evidence="2" id="KW-1133">Transmembrane helix</keyword>
<gene>
    <name evidence="3" type="ORF">PYCCODRAFT_1470249</name>
</gene>
<evidence type="ECO:0000313" key="3">
    <source>
        <dbReference type="EMBL" id="OSC99344.1"/>
    </source>
</evidence>
<feature type="transmembrane region" description="Helical" evidence="2">
    <location>
        <begin position="333"/>
        <end position="356"/>
    </location>
</feature>
<keyword evidence="2" id="KW-0472">Membrane</keyword>
<keyword evidence="2" id="KW-0812">Transmembrane</keyword>
<feature type="compositionally biased region" description="Basic and acidic residues" evidence="1">
    <location>
        <begin position="234"/>
        <end position="252"/>
    </location>
</feature>
<feature type="compositionally biased region" description="Polar residues" evidence="1">
    <location>
        <begin position="297"/>
        <end position="314"/>
    </location>
</feature>
<protein>
    <submittedName>
        <fullName evidence="3">Uncharacterized protein</fullName>
    </submittedName>
</protein>
<sequence length="419" mass="45359">MVMPSRESSPSLSNIIDELDSLLSVPVGGYPDTDDHVQYIEPPARADNPAEDFDPLNLIDLHGQVTPRSFPNSFGSTDETTLIDASPDEDGILGSTSKPIAPPQTPGSPASVSSSMLVNVSYDNWDGAALYSKMLKNLGVLLPASAELLDAVVKLTNENDGIYQAASMDRRVLRGIAEVETHLQKAQIALSRDEGSPPTMRAGKSVRVMQDLRVKLAAARAETANLKARHLRDHSRIEEHEQAQTSHDRPLSSDESQPSSRSSSRFCSGSTFESSPRRVVVERPPLYRPARKEFPRSTIQLQTPAKSSVSTGQASAAPEHFNTPVTPGVLRGAVAYILLLTERMMTLCAGCIRSILATLTVDMNIRRTGLFVLALGLLALAVWAIPDSSSGSAAEMAHRADRPLWEKARSQRSSSRTSL</sequence>
<dbReference type="Proteomes" id="UP000193067">
    <property type="component" value="Unassembled WGS sequence"/>
</dbReference>
<evidence type="ECO:0000256" key="2">
    <source>
        <dbReference type="SAM" id="Phobius"/>
    </source>
</evidence>
<name>A0A1Y2IDZ0_TRAC3</name>
<dbReference type="AlphaFoldDB" id="A0A1Y2IDZ0"/>
<feature type="region of interest" description="Disordered" evidence="1">
    <location>
        <begin position="88"/>
        <end position="112"/>
    </location>
</feature>
<evidence type="ECO:0000256" key="1">
    <source>
        <dbReference type="SAM" id="MobiDB-lite"/>
    </source>
</evidence>